<dbReference type="GO" id="GO:0046872">
    <property type="term" value="F:metal ion binding"/>
    <property type="evidence" value="ECO:0007669"/>
    <property type="project" value="UniProtKB-UniRule"/>
</dbReference>
<protein>
    <recommendedName>
        <fullName evidence="11">CFEM domain-containing protein</fullName>
    </recommendedName>
</protein>
<keyword evidence="13" id="KW-1185">Reference proteome</keyword>
<organism evidence="12 13">
    <name type="scientific">Coniochaeta hoffmannii</name>
    <dbReference type="NCBI Taxonomy" id="91930"/>
    <lineage>
        <taxon>Eukaryota</taxon>
        <taxon>Fungi</taxon>
        <taxon>Dikarya</taxon>
        <taxon>Ascomycota</taxon>
        <taxon>Pezizomycotina</taxon>
        <taxon>Sordariomycetes</taxon>
        <taxon>Sordariomycetidae</taxon>
        <taxon>Coniochaetales</taxon>
        <taxon>Coniochaetaceae</taxon>
        <taxon>Coniochaeta</taxon>
    </lineage>
</organism>
<sequence length="173" mass="16862">MHPNLLLTSLSLLLPLTAAQTTTSSTTSTPTTLPALLAVLPHCALGCLATAATSIDCAATDFSCLCSNSSDLVSKIGPCIISGSGCSPSDISQLRKYAPSLCSIVSADKNSTDVSAASALVSSALATATSDGKSTQTGTAASSGNGAVVRRPGAEVAGAMGMAGVVVAAMLGL</sequence>
<evidence type="ECO:0000256" key="3">
    <source>
        <dbReference type="ARBA" id="ARBA00010031"/>
    </source>
</evidence>
<feature type="disulfide bond" evidence="9">
    <location>
        <begin position="57"/>
        <end position="64"/>
    </location>
</feature>
<keyword evidence="9" id="KW-0479">Metal-binding</keyword>
<dbReference type="SMART" id="SM00747">
    <property type="entry name" value="CFEM"/>
    <property type="match status" value="1"/>
</dbReference>
<evidence type="ECO:0000256" key="8">
    <source>
        <dbReference type="ARBA" id="ARBA00023288"/>
    </source>
</evidence>
<gene>
    <name evidence="12" type="ORF">NKR19_g4214</name>
</gene>
<feature type="domain" description="CFEM" evidence="11">
    <location>
        <begin position="15"/>
        <end position="129"/>
    </location>
</feature>
<dbReference type="Proteomes" id="UP001174691">
    <property type="component" value="Unassembled WGS sequence"/>
</dbReference>
<keyword evidence="9" id="KW-0349">Heme</keyword>
<evidence type="ECO:0000256" key="9">
    <source>
        <dbReference type="PROSITE-ProRule" id="PRU01356"/>
    </source>
</evidence>
<keyword evidence="5" id="KW-0472">Membrane</keyword>
<dbReference type="EMBL" id="JANBVN010000051">
    <property type="protein sequence ID" value="KAJ9156744.1"/>
    <property type="molecule type" value="Genomic_DNA"/>
</dbReference>
<keyword evidence="5" id="KW-0336">GPI-anchor</keyword>
<evidence type="ECO:0000313" key="12">
    <source>
        <dbReference type="EMBL" id="KAJ9156744.1"/>
    </source>
</evidence>
<comment type="caution">
    <text evidence="12">The sequence shown here is derived from an EMBL/GenBank/DDBJ whole genome shotgun (WGS) entry which is preliminary data.</text>
</comment>
<comment type="caution">
    <text evidence="9">Lacks conserved residue(s) required for the propagation of feature annotation.</text>
</comment>
<evidence type="ECO:0000256" key="10">
    <source>
        <dbReference type="SAM" id="SignalP"/>
    </source>
</evidence>
<comment type="subcellular location">
    <subcellularLocation>
        <location evidence="1">Membrane</location>
        <topology evidence="1">Lipid-anchor</topology>
        <topology evidence="1">GPI-anchor</topology>
    </subcellularLocation>
    <subcellularLocation>
        <location evidence="2">Secreted</location>
    </subcellularLocation>
</comment>
<name>A0AA38VWS6_9PEZI</name>
<evidence type="ECO:0000256" key="5">
    <source>
        <dbReference type="ARBA" id="ARBA00022622"/>
    </source>
</evidence>
<evidence type="ECO:0000256" key="4">
    <source>
        <dbReference type="ARBA" id="ARBA00022525"/>
    </source>
</evidence>
<feature type="signal peptide" evidence="10">
    <location>
        <begin position="1"/>
        <end position="19"/>
    </location>
</feature>
<keyword evidence="5" id="KW-0325">Glycoprotein</keyword>
<feature type="chain" id="PRO_5041210560" description="CFEM domain-containing protein" evidence="10">
    <location>
        <begin position="20"/>
        <end position="173"/>
    </location>
</feature>
<keyword evidence="4" id="KW-0964">Secreted</keyword>
<accession>A0AA38VWS6</accession>
<evidence type="ECO:0000313" key="13">
    <source>
        <dbReference type="Proteomes" id="UP001174691"/>
    </source>
</evidence>
<evidence type="ECO:0000256" key="1">
    <source>
        <dbReference type="ARBA" id="ARBA00004589"/>
    </source>
</evidence>
<dbReference type="Pfam" id="PF05730">
    <property type="entry name" value="CFEM"/>
    <property type="match status" value="1"/>
</dbReference>
<keyword evidence="7 9" id="KW-1015">Disulfide bond</keyword>
<dbReference type="GO" id="GO:0005576">
    <property type="term" value="C:extracellular region"/>
    <property type="evidence" value="ECO:0007669"/>
    <property type="project" value="UniProtKB-SubCell"/>
</dbReference>
<keyword evidence="9" id="KW-0408">Iron</keyword>
<dbReference type="AlphaFoldDB" id="A0AA38VWS6"/>
<reference evidence="12" key="1">
    <citation type="submission" date="2022-07" db="EMBL/GenBank/DDBJ databases">
        <title>Fungi with potential for degradation of polypropylene.</title>
        <authorList>
            <person name="Gostincar C."/>
        </authorList>
    </citation>
    <scope>NUCLEOTIDE SEQUENCE</scope>
    <source>
        <strain evidence="12">EXF-13287</strain>
    </source>
</reference>
<evidence type="ECO:0000256" key="7">
    <source>
        <dbReference type="ARBA" id="ARBA00023157"/>
    </source>
</evidence>
<feature type="binding site" description="axial binding residue" evidence="9">
    <location>
        <position position="61"/>
    </location>
    <ligand>
        <name>heme</name>
        <dbReference type="ChEBI" id="CHEBI:30413"/>
    </ligand>
    <ligandPart>
        <name>Fe</name>
        <dbReference type="ChEBI" id="CHEBI:18248"/>
    </ligandPart>
</feature>
<evidence type="ECO:0000256" key="2">
    <source>
        <dbReference type="ARBA" id="ARBA00004613"/>
    </source>
</evidence>
<comment type="similarity">
    <text evidence="3">Belongs to the RBT5 family.</text>
</comment>
<keyword evidence="6 10" id="KW-0732">Signal</keyword>
<dbReference type="InterPro" id="IPR008427">
    <property type="entry name" value="Extracellular_membr_CFEM_dom"/>
</dbReference>
<dbReference type="GO" id="GO:0098552">
    <property type="term" value="C:side of membrane"/>
    <property type="evidence" value="ECO:0007669"/>
    <property type="project" value="UniProtKB-KW"/>
</dbReference>
<evidence type="ECO:0000256" key="6">
    <source>
        <dbReference type="ARBA" id="ARBA00022729"/>
    </source>
</evidence>
<dbReference type="PROSITE" id="PS52012">
    <property type="entry name" value="CFEM"/>
    <property type="match status" value="1"/>
</dbReference>
<proteinExistence type="inferred from homology"/>
<evidence type="ECO:0000259" key="11">
    <source>
        <dbReference type="PROSITE" id="PS52012"/>
    </source>
</evidence>
<keyword evidence="8" id="KW-0449">Lipoprotein</keyword>